<proteinExistence type="predicted"/>
<evidence type="ECO:0000313" key="1">
    <source>
        <dbReference type="EMBL" id="KAI3748727.1"/>
    </source>
</evidence>
<reference evidence="2" key="1">
    <citation type="journal article" date="2022" name="Mol. Ecol. Resour.">
        <title>The genomes of chicory, endive, great burdock and yacon provide insights into Asteraceae palaeo-polyploidization history and plant inulin production.</title>
        <authorList>
            <person name="Fan W."/>
            <person name="Wang S."/>
            <person name="Wang H."/>
            <person name="Wang A."/>
            <person name="Jiang F."/>
            <person name="Liu H."/>
            <person name="Zhao H."/>
            <person name="Xu D."/>
            <person name="Zhang Y."/>
        </authorList>
    </citation>
    <scope>NUCLEOTIDE SEQUENCE [LARGE SCALE GENOMIC DNA]</scope>
    <source>
        <strain evidence="2">cv. Niubang</strain>
    </source>
</reference>
<reference evidence="1 2" key="2">
    <citation type="journal article" date="2022" name="Mol. Ecol. Resour.">
        <title>The genomes of chicory, endive, great burdock and yacon provide insights into Asteraceae paleo-polyploidization history and plant inulin production.</title>
        <authorList>
            <person name="Fan W."/>
            <person name="Wang S."/>
            <person name="Wang H."/>
            <person name="Wang A."/>
            <person name="Jiang F."/>
            <person name="Liu H."/>
            <person name="Zhao H."/>
            <person name="Xu D."/>
            <person name="Zhang Y."/>
        </authorList>
    </citation>
    <scope>NUCLEOTIDE SEQUENCE [LARGE SCALE GENOMIC DNA]</scope>
    <source>
        <strain evidence="2">cv. Niubang</strain>
    </source>
</reference>
<comment type="caution">
    <text evidence="1">The sequence shown here is derived from an EMBL/GenBank/DDBJ whole genome shotgun (WGS) entry which is preliminary data.</text>
</comment>
<keyword evidence="2" id="KW-1185">Reference proteome</keyword>
<evidence type="ECO:0000313" key="2">
    <source>
        <dbReference type="Proteomes" id="UP001055879"/>
    </source>
</evidence>
<protein>
    <submittedName>
        <fullName evidence="1">Uncharacterized protein</fullName>
    </submittedName>
</protein>
<organism evidence="1 2">
    <name type="scientific">Arctium lappa</name>
    <name type="common">Greater burdock</name>
    <name type="synonym">Lappa major</name>
    <dbReference type="NCBI Taxonomy" id="4217"/>
    <lineage>
        <taxon>Eukaryota</taxon>
        <taxon>Viridiplantae</taxon>
        <taxon>Streptophyta</taxon>
        <taxon>Embryophyta</taxon>
        <taxon>Tracheophyta</taxon>
        <taxon>Spermatophyta</taxon>
        <taxon>Magnoliopsida</taxon>
        <taxon>eudicotyledons</taxon>
        <taxon>Gunneridae</taxon>
        <taxon>Pentapetalae</taxon>
        <taxon>asterids</taxon>
        <taxon>campanulids</taxon>
        <taxon>Asterales</taxon>
        <taxon>Asteraceae</taxon>
        <taxon>Carduoideae</taxon>
        <taxon>Cardueae</taxon>
        <taxon>Arctiinae</taxon>
        <taxon>Arctium</taxon>
    </lineage>
</organism>
<dbReference type="Proteomes" id="UP001055879">
    <property type="component" value="Linkage Group LG03"/>
</dbReference>
<accession>A0ACB9DQ98</accession>
<dbReference type="EMBL" id="CM042049">
    <property type="protein sequence ID" value="KAI3748727.1"/>
    <property type="molecule type" value="Genomic_DNA"/>
</dbReference>
<sequence>MPTVPTNEKEVRGGTNGATTYMKERDRPLITFFLSEKCGRSEQNSSDPNPTPRRCRRVAVSTRLQSPRKSQKLHLLSSPIRVHPVSWFEYLFF</sequence>
<name>A0ACB9DQ98_ARCLA</name>
<gene>
    <name evidence="1" type="ORF">L6452_12007</name>
</gene>